<dbReference type="PANTHER" id="PTHR38097">
    <property type="match status" value="1"/>
</dbReference>
<feature type="domain" description="DNA-binding protein H-NS-like C-terminal" evidence="7">
    <location>
        <begin position="72"/>
        <end position="115"/>
    </location>
</feature>
<dbReference type="InterPro" id="IPR027444">
    <property type="entry name" value="H-NS_C_dom"/>
</dbReference>
<evidence type="ECO:0000256" key="4">
    <source>
        <dbReference type="ARBA" id="ARBA00023125"/>
    </source>
</evidence>
<proteinExistence type="inferred from homology"/>
<dbReference type="RefSeq" id="WP_140887251.1">
    <property type="nucleotide sequence ID" value="NZ_RCZP01000068.1"/>
</dbReference>
<protein>
    <submittedName>
        <fullName evidence="8">H-NS histone family protein</fullName>
    </submittedName>
</protein>
<evidence type="ECO:0000313" key="8">
    <source>
        <dbReference type="EMBL" id="TPG40966.1"/>
    </source>
</evidence>
<accession>A0A502EX09</accession>
<organism evidence="8 9">
    <name type="scientific">Muricoccus nepalensis</name>
    <dbReference type="NCBI Taxonomy" id="1854500"/>
    <lineage>
        <taxon>Bacteria</taxon>
        <taxon>Pseudomonadati</taxon>
        <taxon>Pseudomonadota</taxon>
        <taxon>Alphaproteobacteria</taxon>
        <taxon>Acetobacterales</taxon>
        <taxon>Roseomonadaceae</taxon>
        <taxon>Muricoccus</taxon>
    </lineage>
</organism>
<evidence type="ECO:0000256" key="1">
    <source>
        <dbReference type="ARBA" id="ARBA00004453"/>
    </source>
</evidence>
<keyword evidence="4" id="KW-0238">DNA-binding</keyword>
<dbReference type="GO" id="GO:0009295">
    <property type="term" value="C:nucleoid"/>
    <property type="evidence" value="ECO:0007669"/>
    <property type="project" value="UniProtKB-SubCell"/>
</dbReference>
<dbReference type="OrthoDB" id="5297879at2"/>
<reference evidence="8 9" key="1">
    <citation type="journal article" date="2019" name="Environ. Microbiol.">
        <title>Species interactions and distinct microbial communities in high Arctic permafrost affected cryosols are associated with the CH4 and CO2 gas fluxes.</title>
        <authorList>
            <person name="Altshuler I."/>
            <person name="Hamel J."/>
            <person name="Turney S."/>
            <person name="Magnuson E."/>
            <person name="Levesque R."/>
            <person name="Greer C."/>
            <person name="Whyte L.G."/>
        </authorList>
    </citation>
    <scope>NUCLEOTIDE SEQUENCE [LARGE SCALE GENOMIC DNA]</scope>
    <source>
        <strain evidence="8 9">S9.3B</strain>
    </source>
</reference>
<dbReference type="GO" id="GO:0032993">
    <property type="term" value="C:protein-DNA complex"/>
    <property type="evidence" value="ECO:0007669"/>
    <property type="project" value="TreeGrafter"/>
</dbReference>
<dbReference type="GO" id="GO:0003681">
    <property type="term" value="F:bent DNA binding"/>
    <property type="evidence" value="ECO:0007669"/>
    <property type="project" value="TreeGrafter"/>
</dbReference>
<dbReference type="InterPro" id="IPR037150">
    <property type="entry name" value="H-NS_C_dom_sf"/>
</dbReference>
<dbReference type="EMBL" id="RCZP01000068">
    <property type="protein sequence ID" value="TPG40966.1"/>
    <property type="molecule type" value="Genomic_DNA"/>
</dbReference>
<comment type="subcellular location">
    <subcellularLocation>
        <location evidence="1">Cytoplasm</location>
        <location evidence="1">Nucleoid</location>
    </subcellularLocation>
</comment>
<evidence type="ECO:0000256" key="2">
    <source>
        <dbReference type="ARBA" id="ARBA00010610"/>
    </source>
</evidence>
<evidence type="ECO:0000256" key="3">
    <source>
        <dbReference type="ARBA" id="ARBA00022490"/>
    </source>
</evidence>
<dbReference type="Pfam" id="PF00816">
    <property type="entry name" value="Histone_HNS"/>
    <property type="match status" value="1"/>
</dbReference>
<feature type="coiled-coil region" evidence="5">
    <location>
        <begin position="6"/>
        <end position="40"/>
    </location>
</feature>
<dbReference type="GO" id="GO:0000976">
    <property type="term" value="F:transcription cis-regulatory region binding"/>
    <property type="evidence" value="ECO:0007669"/>
    <property type="project" value="TreeGrafter"/>
</dbReference>
<comment type="similarity">
    <text evidence="2">Belongs to the histone-like protein H-NS family.</text>
</comment>
<name>A0A502EX09_9PROT</name>
<keyword evidence="5" id="KW-0175">Coiled coil</keyword>
<dbReference type="SMART" id="SM00528">
    <property type="entry name" value="HNS"/>
    <property type="match status" value="1"/>
</dbReference>
<comment type="caution">
    <text evidence="8">The sequence shown here is derived from an EMBL/GenBank/DDBJ whole genome shotgun (WGS) entry which is preliminary data.</text>
</comment>
<feature type="region of interest" description="Disordered" evidence="6">
    <location>
        <begin position="57"/>
        <end position="98"/>
    </location>
</feature>
<gene>
    <name evidence="8" type="ORF">EAH89_28790</name>
</gene>
<evidence type="ECO:0000313" key="9">
    <source>
        <dbReference type="Proteomes" id="UP000317078"/>
    </source>
</evidence>
<dbReference type="Proteomes" id="UP000317078">
    <property type="component" value="Unassembled WGS sequence"/>
</dbReference>
<keyword evidence="9" id="KW-1185">Reference proteome</keyword>
<dbReference type="AlphaFoldDB" id="A0A502EX09"/>
<dbReference type="GO" id="GO:0005829">
    <property type="term" value="C:cytosol"/>
    <property type="evidence" value="ECO:0007669"/>
    <property type="project" value="TreeGrafter"/>
</dbReference>
<dbReference type="Gene3D" id="4.10.430.10">
    <property type="entry name" value="Histone-like protein H-NS, C-terminal domain"/>
    <property type="match status" value="1"/>
</dbReference>
<keyword evidence="3" id="KW-0963">Cytoplasm</keyword>
<dbReference type="PANTHER" id="PTHR38097:SF2">
    <property type="entry name" value="DNA-BINDING PROTEIN STPA"/>
    <property type="match status" value="1"/>
</dbReference>
<dbReference type="GO" id="GO:0003680">
    <property type="term" value="F:minor groove of adenine-thymine-rich DNA binding"/>
    <property type="evidence" value="ECO:0007669"/>
    <property type="project" value="TreeGrafter"/>
</dbReference>
<evidence type="ECO:0000256" key="6">
    <source>
        <dbReference type="SAM" id="MobiDB-lite"/>
    </source>
</evidence>
<evidence type="ECO:0000256" key="5">
    <source>
        <dbReference type="SAM" id="Coils"/>
    </source>
</evidence>
<evidence type="ECO:0000259" key="7">
    <source>
        <dbReference type="SMART" id="SM00528"/>
    </source>
</evidence>
<dbReference type="GO" id="GO:0001217">
    <property type="term" value="F:DNA-binding transcription repressor activity"/>
    <property type="evidence" value="ECO:0007669"/>
    <property type="project" value="TreeGrafter"/>
</dbReference>
<dbReference type="SUPFAM" id="SSF81273">
    <property type="entry name" value="H-NS histone-like proteins"/>
    <property type="match status" value="1"/>
</dbReference>
<sequence>MAKSQIKLDELSVEDLNQLIQDAQAKLAEKQEGARAALIEEMTAKAAALGMSLEALVGKPPAPRTNVRKPRGDAGKPVAAKFRSPEGETWSGRGRMPNWLTRATAEGKTKEDFAV</sequence>